<feature type="domain" description="Integrase catalytic" evidence="1">
    <location>
        <begin position="168"/>
        <end position="345"/>
    </location>
</feature>
<dbReference type="Gene3D" id="1.10.340.70">
    <property type="match status" value="1"/>
</dbReference>
<dbReference type="InterPro" id="IPR001584">
    <property type="entry name" value="Integrase_cat-core"/>
</dbReference>
<reference evidence="3" key="1">
    <citation type="submission" date="2022-11" db="UniProtKB">
        <authorList>
            <consortium name="WormBaseParasite"/>
        </authorList>
    </citation>
    <scope>IDENTIFICATION</scope>
</reference>
<proteinExistence type="predicted"/>
<dbReference type="PROSITE" id="PS50994">
    <property type="entry name" value="INTEGRASE"/>
    <property type="match status" value="1"/>
</dbReference>
<dbReference type="InterPro" id="IPR040676">
    <property type="entry name" value="DUF5641"/>
</dbReference>
<accession>A0A914N5G5</accession>
<dbReference type="GO" id="GO:0015074">
    <property type="term" value="P:DNA integration"/>
    <property type="evidence" value="ECO:0007669"/>
    <property type="project" value="InterPro"/>
</dbReference>
<dbReference type="PANTHER" id="PTHR47331">
    <property type="entry name" value="PHD-TYPE DOMAIN-CONTAINING PROTEIN"/>
    <property type="match status" value="1"/>
</dbReference>
<keyword evidence="2" id="KW-1185">Reference proteome</keyword>
<dbReference type="SUPFAM" id="SSF53098">
    <property type="entry name" value="Ribonuclease H-like"/>
    <property type="match status" value="1"/>
</dbReference>
<sequence>MDLARFGTWKRLIRVTAFVMRFIKKLRPNFSTISTDGPFSAEDFKTAEILLMKNDQEIFLEDCGEKTLVDKNGIKQKWYYGKMEPNLAQPIMLSCHSPLTTHIIRRIHENLQHGGVDWTLTEFLRSYWCSKARQTVRKVIGGCLKCRRISSTPFAKPEIPPHPTDRVVRHVPFESSGVDYFGPTVTRLAGNVVKVWIVLLTCLTTRAVYLEPTLDLSTTSFTNVVRRFISRRGRPKRMLSDNGGQFVLANKTMNELKKDLIAEELALNGIEWKFLPSLSPWAGGLYERLVGMAKMCFKRALGRKILEYDQLATFTAEVEASLNQRPISHVSGESDAPLPLRPIDFLIPHGTISLNFGSVEEWEDERRLPPERKLAIIWKNTLTVLDTFWEKWSSEYLILLRERSKWKHKGPRLQTMSSPTVGEVVLVEDFRPRNLWPLGKVRELNTSGSVVRSVKVKMANGRIVTRH</sequence>
<evidence type="ECO:0000259" key="1">
    <source>
        <dbReference type="PROSITE" id="PS50994"/>
    </source>
</evidence>
<dbReference type="InterPro" id="IPR012337">
    <property type="entry name" value="RNaseH-like_sf"/>
</dbReference>
<dbReference type="Pfam" id="PF18701">
    <property type="entry name" value="DUF5641"/>
    <property type="match status" value="1"/>
</dbReference>
<evidence type="ECO:0000313" key="2">
    <source>
        <dbReference type="Proteomes" id="UP000887563"/>
    </source>
</evidence>
<protein>
    <submittedName>
        <fullName evidence="3">Integrase catalytic domain-containing protein</fullName>
    </submittedName>
</protein>
<dbReference type="InterPro" id="IPR041588">
    <property type="entry name" value="Integrase_H2C2"/>
</dbReference>
<organism evidence="2 3">
    <name type="scientific">Meloidogyne incognita</name>
    <name type="common">Southern root-knot nematode worm</name>
    <name type="synonym">Oxyuris incognita</name>
    <dbReference type="NCBI Taxonomy" id="6306"/>
    <lineage>
        <taxon>Eukaryota</taxon>
        <taxon>Metazoa</taxon>
        <taxon>Ecdysozoa</taxon>
        <taxon>Nematoda</taxon>
        <taxon>Chromadorea</taxon>
        <taxon>Rhabditida</taxon>
        <taxon>Tylenchina</taxon>
        <taxon>Tylenchomorpha</taxon>
        <taxon>Tylenchoidea</taxon>
        <taxon>Meloidogynidae</taxon>
        <taxon>Meloidogyninae</taxon>
        <taxon>Meloidogyne</taxon>
        <taxon>Meloidogyne incognita group</taxon>
    </lineage>
</organism>
<dbReference type="AlphaFoldDB" id="A0A914N5G5"/>
<dbReference type="WBParaSite" id="Minc3s03145g32947">
    <property type="protein sequence ID" value="Minc3s03145g32947"/>
    <property type="gene ID" value="Minc3s03145g32947"/>
</dbReference>
<dbReference type="PANTHER" id="PTHR47331:SF1">
    <property type="entry name" value="GAG-LIKE PROTEIN"/>
    <property type="match status" value="1"/>
</dbReference>
<dbReference type="Pfam" id="PF17921">
    <property type="entry name" value="Integrase_H2C2"/>
    <property type="match status" value="1"/>
</dbReference>
<evidence type="ECO:0000313" key="3">
    <source>
        <dbReference type="WBParaSite" id="Minc3s03145g32947"/>
    </source>
</evidence>
<dbReference type="GO" id="GO:0003676">
    <property type="term" value="F:nucleic acid binding"/>
    <property type="evidence" value="ECO:0007669"/>
    <property type="project" value="InterPro"/>
</dbReference>
<dbReference type="InterPro" id="IPR036397">
    <property type="entry name" value="RNaseH_sf"/>
</dbReference>
<dbReference type="Gene3D" id="3.30.420.10">
    <property type="entry name" value="Ribonuclease H-like superfamily/Ribonuclease H"/>
    <property type="match status" value="1"/>
</dbReference>
<name>A0A914N5G5_MELIC</name>
<dbReference type="Proteomes" id="UP000887563">
    <property type="component" value="Unplaced"/>
</dbReference>